<keyword evidence="2 5" id="KW-0863">Zinc-finger</keyword>
<dbReference type="PANTHER" id="PTHR46600">
    <property type="entry name" value="THAP DOMAIN-CONTAINING"/>
    <property type="match status" value="1"/>
</dbReference>
<dbReference type="InterPro" id="IPR006612">
    <property type="entry name" value="THAP_Znf"/>
</dbReference>
<evidence type="ECO:0000313" key="8">
    <source>
        <dbReference type="Proteomes" id="UP000078492"/>
    </source>
</evidence>
<dbReference type="GO" id="GO:0008270">
    <property type="term" value="F:zinc ion binding"/>
    <property type="evidence" value="ECO:0007669"/>
    <property type="project" value="UniProtKB-KW"/>
</dbReference>
<evidence type="ECO:0000256" key="4">
    <source>
        <dbReference type="ARBA" id="ARBA00023125"/>
    </source>
</evidence>
<proteinExistence type="predicted"/>
<dbReference type="Proteomes" id="UP000078492">
    <property type="component" value="Unassembled WGS sequence"/>
</dbReference>
<name>A0A151IZP8_9HYME</name>
<evidence type="ECO:0000256" key="3">
    <source>
        <dbReference type="ARBA" id="ARBA00022833"/>
    </source>
</evidence>
<evidence type="ECO:0000313" key="7">
    <source>
        <dbReference type="EMBL" id="KYN14524.1"/>
    </source>
</evidence>
<feature type="domain" description="THAP-type" evidence="6">
    <location>
        <begin position="1"/>
        <end position="90"/>
    </location>
</feature>
<dbReference type="SMART" id="SM00980">
    <property type="entry name" value="THAP"/>
    <property type="match status" value="1"/>
</dbReference>
<keyword evidence="3" id="KW-0862">Zinc</keyword>
<dbReference type="Gene3D" id="6.20.210.20">
    <property type="entry name" value="THAP domain"/>
    <property type="match status" value="1"/>
</dbReference>
<keyword evidence="8" id="KW-1185">Reference proteome</keyword>
<accession>A0A151IZP8</accession>
<gene>
    <name evidence="7" type="ORF">ALC57_13265</name>
</gene>
<dbReference type="GO" id="GO:0043565">
    <property type="term" value="F:sequence-specific DNA binding"/>
    <property type="evidence" value="ECO:0007669"/>
    <property type="project" value="InterPro"/>
</dbReference>
<protein>
    <recommendedName>
        <fullName evidence="6">THAP-type domain-containing protein</fullName>
    </recommendedName>
</protein>
<dbReference type="SMART" id="SM00692">
    <property type="entry name" value="DM3"/>
    <property type="match status" value="1"/>
</dbReference>
<dbReference type="STRING" id="471704.A0A151IZP8"/>
<sequence length="181" mass="19766">MSICAVRGCQNNYRKMKKMKGKPAVKFFNFPKDAEIAAKWREVCRNEVNGRICSDHFDASCYDKSAQQIALQYSPLRGRKLKVNAIPTINLFAESHVIEGGIQTTNCASTCAEDESNKAVSLDSAPNIDPSASISKSMSENRINIEIEPSTSTAKSKPVASENGNVMLATSTTSSDYLTTM</sequence>
<dbReference type="SUPFAM" id="SSF57716">
    <property type="entry name" value="Glucocorticoid receptor-like (DNA-binding domain)"/>
    <property type="match status" value="1"/>
</dbReference>
<dbReference type="PANTHER" id="PTHR46600:SF11">
    <property type="entry name" value="THAP DOMAIN-CONTAINING PROTEIN 10"/>
    <property type="match status" value="1"/>
</dbReference>
<dbReference type="Pfam" id="PF05485">
    <property type="entry name" value="THAP"/>
    <property type="match status" value="1"/>
</dbReference>
<dbReference type="AlphaFoldDB" id="A0A151IZP8"/>
<dbReference type="PROSITE" id="PS50950">
    <property type="entry name" value="ZF_THAP"/>
    <property type="match status" value="1"/>
</dbReference>
<evidence type="ECO:0000256" key="5">
    <source>
        <dbReference type="PROSITE-ProRule" id="PRU00309"/>
    </source>
</evidence>
<keyword evidence="1" id="KW-0479">Metal-binding</keyword>
<organism evidence="7 8">
    <name type="scientific">Trachymyrmex cornetzi</name>
    <dbReference type="NCBI Taxonomy" id="471704"/>
    <lineage>
        <taxon>Eukaryota</taxon>
        <taxon>Metazoa</taxon>
        <taxon>Ecdysozoa</taxon>
        <taxon>Arthropoda</taxon>
        <taxon>Hexapoda</taxon>
        <taxon>Insecta</taxon>
        <taxon>Pterygota</taxon>
        <taxon>Neoptera</taxon>
        <taxon>Endopterygota</taxon>
        <taxon>Hymenoptera</taxon>
        <taxon>Apocrita</taxon>
        <taxon>Aculeata</taxon>
        <taxon>Formicoidea</taxon>
        <taxon>Formicidae</taxon>
        <taxon>Myrmicinae</taxon>
        <taxon>Trachymyrmex</taxon>
    </lineage>
</organism>
<evidence type="ECO:0000256" key="1">
    <source>
        <dbReference type="ARBA" id="ARBA00022723"/>
    </source>
</evidence>
<dbReference type="EMBL" id="KQ980688">
    <property type="protein sequence ID" value="KYN14524.1"/>
    <property type="molecule type" value="Genomic_DNA"/>
</dbReference>
<dbReference type="InterPro" id="IPR026516">
    <property type="entry name" value="THAP1/10"/>
</dbReference>
<dbReference type="InterPro" id="IPR038441">
    <property type="entry name" value="THAP_Znf_sf"/>
</dbReference>
<reference evidence="7 8" key="1">
    <citation type="submission" date="2015-09" db="EMBL/GenBank/DDBJ databases">
        <title>Trachymyrmex cornetzi WGS genome.</title>
        <authorList>
            <person name="Nygaard S."/>
            <person name="Hu H."/>
            <person name="Boomsma J."/>
            <person name="Zhang G."/>
        </authorList>
    </citation>
    <scope>NUCLEOTIDE SEQUENCE [LARGE SCALE GENOMIC DNA]</scope>
    <source>
        <strain evidence="7">Tcor2-1</strain>
        <tissue evidence="7">Whole body</tissue>
    </source>
</reference>
<evidence type="ECO:0000259" key="6">
    <source>
        <dbReference type="PROSITE" id="PS50950"/>
    </source>
</evidence>
<evidence type="ECO:0000256" key="2">
    <source>
        <dbReference type="ARBA" id="ARBA00022771"/>
    </source>
</evidence>
<keyword evidence="4 5" id="KW-0238">DNA-binding</keyword>